<dbReference type="GO" id="GO:0016491">
    <property type="term" value="F:oxidoreductase activity"/>
    <property type="evidence" value="ECO:0007669"/>
    <property type="project" value="InterPro"/>
</dbReference>
<dbReference type="AlphaFoldDB" id="A0AAD7HXI9"/>
<dbReference type="Pfam" id="PF00248">
    <property type="entry name" value="Aldo_ket_red"/>
    <property type="match status" value="1"/>
</dbReference>
<sequence>MSEGTNAQVTVAVPDYFTLNDGKRIPSVGLGCWMGGVTTDEAGGERVHKMCTAALERGYRHLDTASGYGLKIACNEAENGDHGNVLAAFNKSQENLGSGIEYIDMYLLHWPLAVKDGKVLSPDEKPTFVETWKAMEQLLETGKVKSIGVSNFSIKTLDILLPHCTIIPATNQIELHPCLPQNDLKEYCEHEDRKILLTAYSPLESSLSRGTTFMENATIQDIAKKLGATPAQVVLSWSVARGTAVAPKSENPERMVANLTLIPLSSEDRKVIDELHQAPGMHKSLLGFHEKDGSVFGWTYEQLGWNMIVGGIVPTK</sequence>
<gene>
    <name evidence="4" type="ORF">DFH07DRAFT_969489</name>
</gene>
<keyword evidence="5" id="KW-1185">Reference proteome</keyword>
<dbReference type="InterPro" id="IPR018170">
    <property type="entry name" value="Aldo/ket_reductase_CS"/>
</dbReference>
<dbReference type="PANTHER" id="PTHR11732">
    <property type="entry name" value="ALDO/KETO REDUCTASE"/>
    <property type="match status" value="1"/>
</dbReference>
<accession>A0AAD7HXI9</accession>
<dbReference type="EMBL" id="JARJLG010000197">
    <property type="protein sequence ID" value="KAJ7729522.1"/>
    <property type="molecule type" value="Genomic_DNA"/>
</dbReference>
<evidence type="ECO:0000256" key="2">
    <source>
        <dbReference type="PIRSR" id="PIRSR000097-2"/>
    </source>
</evidence>
<dbReference type="InterPro" id="IPR023210">
    <property type="entry name" value="NADP_OxRdtase_dom"/>
</dbReference>
<name>A0AAD7HXI9_9AGAR</name>
<feature type="domain" description="NADP-dependent oxidoreductase" evidence="3">
    <location>
        <begin position="79"/>
        <end position="275"/>
    </location>
</feature>
<dbReference type="PROSITE" id="PS00062">
    <property type="entry name" value="ALDOKETO_REDUCTASE_2"/>
    <property type="match status" value="1"/>
</dbReference>
<proteinExistence type="predicted"/>
<dbReference type="PRINTS" id="PR00069">
    <property type="entry name" value="ALDKETRDTASE"/>
</dbReference>
<protein>
    <submittedName>
        <fullName evidence="4">Aldo/keto reductase</fullName>
    </submittedName>
</protein>
<dbReference type="CDD" id="cd19071">
    <property type="entry name" value="AKR_AKR1-5-like"/>
    <property type="match status" value="1"/>
</dbReference>
<evidence type="ECO:0000259" key="3">
    <source>
        <dbReference type="Pfam" id="PF00248"/>
    </source>
</evidence>
<dbReference type="PIRSF" id="PIRSF000097">
    <property type="entry name" value="AKR"/>
    <property type="match status" value="1"/>
</dbReference>
<evidence type="ECO:0000256" key="1">
    <source>
        <dbReference type="PIRSR" id="PIRSR000097-1"/>
    </source>
</evidence>
<reference evidence="4" key="1">
    <citation type="submission" date="2023-03" db="EMBL/GenBank/DDBJ databases">
        <title>Massive genome expansion in bonnet fungi (Mycena s.s.) driven by repeated elements and novel gene families across ecological guilds.</title>
        <authorList>
            <consortium name="Lawrence Berkeley National Laboratory"/>
            <person name="Harder C.B."/>
            <person name="Miyauchi S."/>
            <person name="Viragh M."/>
            <person name="Kuo A."/>
            <person name="Thoen E."/>
            <person name="Andreopoulos B."/>
            <person name="Lu D."/>
            <person name="Skrede I."/>
            <person name="Drula E."/>
            <person name="Henrissat B."/>
            <person name="Morin E."/>
            <person name="Kohler A."/>
            <person name="Barry K."/>
            <person name="LaButti K."/>
            <person name="Morin E."/>
            <person name="Salamov A."/>
            <person name="Lipzen A."/>
            <person name="Mereny Z."/>
            <person name="Hegedus B."/>
            <person name="Baldrian P."/>
            <person name="Stursova M."/>
            <person name="Weitz H."/>
            <person name="Taylor A."/>
            <person name="Grigoriev I.V."/>
            <person name="Nagy L.G."/>
            <person name="Martin F."/>
            <person name="Kauserud H."/>
        </authorList>
    </citation>
    <scope>NUCLEOTIDE SEQUENCE</scope>
    <source>
        <strain evidence="4">CBHHK188m</strain>
    </source>
</reference>
<dbReference type="InterPro" id="IPR036812">
    <property type="entry name" value="NAD(P)_OxRdtase_dom_sf"/>
</dbReference>
<comment type="caution">
    <text evidence="4">The sequence shown here is derived from an EMBL/GenBank/DDBJ whole genome shotgun (WGS) entry which is preliminary data.</text>
</comment>
<dbReference type="SUPFAM" id="SSF51430">
    <property type="entry name" value="NAD(P)-linked oxidoreductase"/>
    <property type="match status" value="1"/>
</dbReference>
<feature type="binding site" evidence="2">
    <location>
        <position position="109"/>
    </location>
    <ligand>
        <name>substrate</name>
    </ligand>
</feature>
<evidence type="ECO:0000313" key="5">
    <source>
        <dbReference type="Proteomes" id="UP001215280"/>
    </source>
</evidence>
<feature type="active site" description="Proton donor" evidence="1">
    <location>
        <position position="68"/>
    </location>
</feature>
<dbReference type="Gene3D" id="3.20.20.100">
    <property type="entry name" value="NADP-dependent oxidoreductase domain"/>
    <property type="match status" value="1"/>
</dbReference>
<evidence type="ECO:0000313" key="4">
    <source>
        <dbReference type="EMBL" id="KAJ7729522.1"/>
    </source>
</evidence>
<dbReference type="InterPro" id="IPR020471">
    <property type="entry name" value="AKR"/>
</dbReference>
<organism evidence="4 5">
    <name type="scientific">Mycena maculata</name>
    <dbReference type="NCBI Taxonomy" id="230809"/>
    <lineage>
        <taxon>Eukaryota</taxon>
        <taxon>Fungi</taxon>
        <taxon>Dikarya</taxon>
        <taxon>Basidiomycota</taxon>
        <taxon>Agaricomycotina</taxon>
        <taxon>Agaricomycetes</taxon>
        <taxon>Agaricomycetidae</taxon>
        <taxon>Agaricales</taxon>
        <taxon>Marasmiineae</taxon>
        <taxon>Mycenaceae</taxon>
        <taxon>Mycena</taxon>
    </lineage>
</organism>
<dbReference type="Proteomes" id="UP001215280">
    <property type="component" value="Unassembled WGS sequence"/>
</dbReference>